<sequence>MKKLLTFFTLLITVFTFSQDIYNSNNVDEFAVYPSCEDDSNSYLECFKNKLNEEISDKLSKMTLDKILHGSGDYFAKLNFIIDENGYFTNITSQGNETLARISTQTLYRINREQKENSTKIKPALVNGNPVKVYFNISVHYTNK</sequence>
<name>A0A4Z1BQX2_9FLAO</name>
<proteinExistence type="predicted"/>
<accession>A0A4Z1BQX2</accession>
<keyword evidence="1" id="KW-0732">Signal</keyword>
<feature type="chain" id="PRO_5021210427" description="TonB C-terminal domain-containing protein" evidence="1">
    <location>
        <begin position="19"/>
        <end position="144"/>
    </location>
</feature>
<dbReference type="RefSeq" id="WP_135836609.1">
    <property type="nucleotide sequence ID" value="NZ_SRPE01000012.1"/>
</dbReference>
<evidence type="ECO:0008006" key="4">
    <source>
        <dbReference type="Google" id="ProtNLM"/>
    </source>
</evidence>
<protein>
    <recommendedName>
        <fullName evidence="4">TonB C-terminal domain-containing protein</fullName>
    </recommendedName>
</protein>
<comment type="caution">
    <text evidence="2">The sequence shown here is derived from an EMBL/GenBank/DDBJ whole genome shotgun (WGS) entry which is preliminary data.</text>
</comment>
<evidence type="ECO:0000256" key="1">
    <source>
        <dbReference type="SAM" id="SignalP"/>
    </source>
</evidence>
<gene>
    <name evidence="2" type="ORF">E4J94_15000</name>
</gene>
<dbReference type="OrthoDB" id="1522859at2"/>
<dbReference type="Proteomes" id="UP000297998">
    <property type="component" value="Unassembled WGS sequence"/>
</dbReference>
<feature type="signal peptide" evidence="1">
    <location>
        <begin position="1"/>
        <end position="18"/>
    </location>
</feature>
<dbReference type="EMBL" id="SRPE01000012">
    <property type="protein sequence ID" value="TGN23051.1"/>
    <property type="molecule type" value="Genomic_DNA"/>
</dbReference>
<evidence type="ECO:0000313" key="2">
    <source>
        <dbReference type="EMBL" id="TGN23051.1"/>
    </source>
</evidence>
<evidence type="ECO:0000313" key="3">
    <source>
        <dbReference type="Proteomes" id="UP000297998"/>
    </source>
</evidence>
<reference evidence="2 3" key="1">
    <citation type="submission" date="2019-03" db="EMBL/GenBank/DDBJ databases">
        <title>Empedobacter tilapiae sp. nov., isolated from an intestine of Nile tilapia Oreochromis niloticus.</title>
        <authorList>
            <person name="Kim Y.-O."/>
            <person name="Yoon J.-H."/>
        </authorList>
    </citation>
    <scope>NUCLEOTIDE SEQUENCE [LARGE SCALE GENOMIC DNA]</scope>
    <source>
        <strain evidence="2 3">MRS2</strain>
    </source>
</reference>
<dbReference type="AlphaFoldDB" id="A0A4Z1BQX2"/>
<keyword evidence="3" id="KW-1185">Reference proteome</keyword>
<organism evidence="2 3">
    <name type="scientific">Empedobacter tilapiae</name>
    <dbReference type="NCBI Taxonomy" id="2491114"/>
    <lineage>
        <taxon>Bacteria</taxon>
        <taxon>Pseudomonadati</taxon>
        <taxon>Bacteroidota</taxon>
        <taxon>Flavobacteriia</taxon>
        <taxon>Flavobacteriales</taxon>
        <taxon>Weeksellaceae</taxon>
        <taxon>Empedobacter</taxon>
    </lineage>
</organism>